<comment type="cofactor">
    <cofactor evidence="1">
        <name>Co(2+)</name>
        <dbReference type="ChEBI" id="CHEBI:48828"/>
    </cofactor>
</comment>
<dbReference type="Proteomes" id="UP000789396">
    <property type="component" value="Unassembled WGS sequence"/>
</dbReference>
<dbReference type="PROSITE" id="PS51677">
    <property type="entry name" value="NODB"/>
    <property type="match status" value="1"/>
</dbReference>
<dbReference type="InterPro" id="IPR011330">
    <property type="entry name" value="Glyco_hydro/deAcase_b/a-brl"/>
</dbReference>
<dbReference type="Gene3D" id="3.20.20.370">
    <property type="entry name" value="Glycoside hydrolase/deacetylase"/>
    <property type="match status" value="1"/>
</dbReference>
<feature type="domain" description="NodB homology" evidence="6">
    <location>
        <begin position="75"/>
        <end position="268"/>
    </location>
</feature>
<name>A0A9N9DS64_9GLOM</name>
<dbReference type="GO" id="GO:0005975">
    <property type="term" value="P:carbohydrate metabolic process"/>
    <property type="evidence" value="ECO:0007669"/>
    <property type="project" value="InterPro"/>
</dbReference>
<gene>
    <name evidence="7" type="ORF">RFULGI_LOCUS8433</name>
</gene>
<evidence type="ECO:0000256" key="5">
    <source>
        <dbReference type="ARBA" id="ARBA00023277"/>
    </source>
</evidence>
<dbReference type="PANTHER" id="PTHR46471">
    <property type="entry name" value="CHITIN DEACETYLASE"/>
    <property type="match status" value="1"/>
</dbReference>
<accession>A0A9N9DS64</accession>
<keyword evidence="3" id="KW-0732">Signal</keyword>
<keyword evidence="8" id="KW-1185">Reference proteome</keyword>
<dbReference type="AlphaFoldDB" id="A0A9N9DS64"/>
<sequence length="268" mass="30595">MNFLCILAQFNNTTPYPITQDGTCGVIVNKSCGNFDCCSTNGYCGGSSDGCQEGYGYCGIIHDGLTIIDSCKREKTLALTFDDGPRPWSSQLLDELKNHSIKATFFVNGHNALDYCIYDYADIIRRIYNEGHQIAHHTWSHPHMAQVSPEEVSYQMHKLEIAFIKILGVVPRFFRPPFGEGINYEALRTYMIEQEYKYFALWDVDTNDFQVLNHDRIRTTVEELVPFNIENALNLGYSFDTVAGCNGIYNRTDWYNVVGKPQQNDSTW</sequence>
<feature type="non-terminal residue" evidence="7">
    <location>
        <position position="268"/>
    </location>
</feature>
<dbReference type="PANTHER" id="PTHR46471:SF2">
    <property type="entry name" value="CHITIN DEACETYLASE-RELATED"/>
    <property type="match status" value="1"/>
</dbReference>
<evidence type="ECO:0000256" key="4">
    <source>
        <dbReference type="ARBA" id="ARBA00022801"/>
    </source>
</evidence>
<dbReference type="InterPro" id="IPR002509">
    <property type="entry name" value="NODB_dom"/>
</dbReference>
<proteinExistence type="predicted"/>
<dbReference type="OrthoDB" id="407355at2759"/>
<comment type="caution">
    <text evidence="7">The sequence shown here is derived from an EMBL/GenBank/DDBJ whole genome shotgun (WGS) entry which is preliminary data.</text>
</comment>
<evidence type="ECO:0000256" key="2">
    <source>
        <dbReference type="ARBA" id="ARBA00022723"/>
    </source>
</evidence>
<evidence type="ECO:0000313" key="8">
    <source>
        <dbReference type="Proteomes" id="UP000789396"/>
    </source>
</evidence>
<dbReference type="GO" id="GO:0016810">
    <property type="term" value="F:hydrolase activity, acting on carbon-nitrogen (but not peptide) bonds"/>
    <property type="evidence" value="ECO:0007669"/>
    <property type="project" value="InterPro"/>
</dbReference>
<evidence type="ECO:0000256" key="1">
    <source>
        <dbReference type="ARBA" id="ARBA00001941"/>
    </source>
</evidence>
<dbReference type="EMBL" id="CAJVPZ010013647">
    <property type="protein sequence ID" value="CAG8650523.1"/>
    <property type="molecule type" value="Genomic_DNA"/>
</dbReference>
<dbReference type="Pfam" id="PF01522">
    <property type="entry name" value="Polysacc_deac_1"/>
    <property type="match status" value="1"/>
</dbReference>
<evidence type="ECO:0000256" key="3">
    <source>
        <dbReference type="ARBA" id="ARBA00022729"/>
    </source>
</evidence>
<reference evidence="7" key="1">
    <citation type="submission" date="2021-06" db="EMBL/GenBank/DDBJ databases">
        <authorList>
            <person name="Kallberg Y."/>
            <person name="Tangrot J."/>
            <person name="Rosling A."/>
        </authorList>
    </citation>
    <scope>NUCLEOTIDE SEQUENCE</scope>
    <source>
        <strain evidence="7">IN212</strain>
    </source>
</reference>
<keyword evidence="2" id="KW-0479">Metal-binding</keyword>
<keyword evidence="5" id="KW-0119">Carbohydrate metabolism</keyword>
<evidence type="ECO:0000313" key="7">
    <source>
        <dbReference type="EMBL" id="CAG8650523.1"/>
    </source>
</evidence>
<dbReference type="GO" id="GO:0046872">
    <property type="term" value="F:metal ion binding"/>
    <property type="evidence" value="ECO:0007669"/>
    <property type="project" value="UniProtKB-KW"/>
</dbReference>
<keyword evidence="4" id="KW-0378">Hydrolase</keyword>
<evidence type="ECO:0000259" key="6">
    <source>
        <dbReference type="PROSITE" id="PS51677"/>
    </source>
</evidence>
<organism evidence="7 8">
    <name type="scientific">Racocetra fulgida</name>
    <dbReference type="NCBI Taxonomy" id="60492"/>
    <lineage>
        <taxon>Eukaryota</taxon>
        <taxon>Fungi</taxon>
        <taxon>Fungi incertae sedis</taxon>
        <taxon>Mucoromycota</taxon>
        <taxon>Glomeromycotina</taxon>
        <taxon>Glomeromycetes</taxon>
        <taxon>Diversisporales</taxon>
        <taxon>Gigasporaceae</taxon>
        <taxon>Racocetra</taxon>
    </lineage>
</organism>
<dbReference type="SUPFAM" id="SSF88713">
    <property type="entry name" value="Glycoside hydrolase/deacetylase"/>
    <property type="match status" value="1"/>
</dbReference>
<protein>
    <submittedName>
        <fullName evidence="7">7576_t:CDS:1</fullName>
    </submittedName>
</protein>